<protein>
    <submittedName>
        <fullName evidence="10">Phosphate regulon transcriptional regulatory protein PhoB (SphR)</fullName>
    </submittedName>
</protein>
<keyword evidence="5" id="KW-0804">Transcription</keyword>
<dbReference type="InterPro" id="IPR001867">
    <property type="entry name" value="OmpR/PhoB-type_DNA-bd"/>
</dbReference>
<gene>
    <name evidence="10" type="ORF">AKJ08_0545</name>
</gene>
<dbReference type="Proteomes" id="UP000055590">
    <property type="component" value="Chromosome"/>
</dbReference>
<dbReference type="KEGG" id="vin:AKJ08_0545"/>
<feature type="domain" description="Response regulatory" evidence="8">
    <location>
        <begin position="3"/>
        <end position="116"/>
    </location>
</feature>
<dbReference type="GO" id="GO:0000976">
    <property type="term" value="F:transcription cis-regulatory region binding"/>
    <property type="evidence" value="ECO:0007669"/>
    <property type="project" value="TreeGrafter"/>
</dbReference>
<dbReference type="Gene3D" id="3.40.50.2300">
    <property type="match status" value="1"/>
</dbReference>
<dbReference type="InterPro" id="IPR039420">
    <property type="entry name" value="WalR-like"/>
</dbReference>
<evidence type="ECO:0000256" key="4">
    <source>
        <dbReference type="ARBA" id="ARBA00023125"/>
    </source>
</evidence>
<dbReference type="InterPro" id="IPR016032">
    <property type="entry name" value="Sig_transdc_resp-reg_C-effctor"/>
</dbReference>
<evidence type="ECO:0000313" key="10">
    <source>
        <dbReference type="EMBL" id="AKU90158.1"/>
    </source>
</evidence>
<evidence type="ECO:0000256" key="7">
    <source>
        <dbReference type="PROSITE-ProRule" id="PRU01091"/>
    </source>
</evidence>
<dbReference type="FunFam" id="3.40.50.2300:FF:000001">
    <property type="entry name" value="DNA-binding response regulator PhoB"/>
    <property type="match status" value="1"/>
</dbReference>
<feature type="DNA-binding region" description="OmpR/PhoB-type" evidence="7">
    <location>
        <begin position="125"/>
        <end position="224"/>
    </location>
</feature>
<dbReference type="RefSeq" id="WP_050724645.1">
    <property type="nucleotide sequence ID" value="NZ_CP012332.1"/>
</dbReference>
<dbReference type="GO" id="GO:0006355">
    <property type="term" value="P:regulation of DNA-templated transcription"/>
    <property type="evidence" value="ECO:0007669"/>
    <property type="project" value="InterPro"/>
</dbReference>
<dbReference type="PANTHER" id="PTHR48111:SF1">
    <property type="entry name" value="TWO-COMPONENT RESPONSE REGULATOR ORR33"/>
    <property type="match status" value="1"/>
</dbReference>
<dbReference type="SUPFAM" id="SSF52172">
    <property type="entry name" value="CheY-like"/>
    <property type="match status" value="1"/>
</dbReference>
<name>A0A0K1P9E3_9BACT</name>
<dbReference type="GO" id="GO:0032993">
    <property type="term" value="C:protein-DNA complex"/>
    <property type="evidence" value="ECO:0007669"/>
    <property type="project" value="TreeGrafter"/>
</dbReference>
<evidence type="ECO:0000256" key="3">
    <source>
        <dbReference type="ARBA" id="ARBA00023015"/>
    </source>
</evidence>
<dbReference type="Gene3D" id="1.10.10.10">
    <property type="entry name" value="Winged helix-like DNA-binding domain superfamily/Winged helix DNA-binding domain"/>
    <property type="match status" value="1"/>
</dbReference>
<dbReference type="CDD" id="cd17574">
    <property type="entry name" value="REC_OmpR"/>
    <property type="match status" value="1"/>
</dbReference>
<evidence type="ECO:0000313" key="11">
    <source>
        <dbReference type="Proteomes" id="UP000055590"/>
    </source>
</evidence>
<dbReference type="SUPFAM" id="SSF46894">
    <property type="entry name" value="C-terminal effector domain of the bipartite response regulators"/>
    <property type="match status" value="1"/>
</dbReference>
<dbReference type="EMBL" id="CP012332">
    <property type="protein sequence ID" value="AKU90158.1"/>
    <property type="molecule type" value="Genomic_DNA"/>
</dbReference>
<dbReference type="PANTHER" id="PTHR48111">
    <property type="entry name" value="REGULATOR OF RPOS"/>
    <property type="match status" value="1"/>
</dbReference>
<evidence type="ECO:0000256" key="1">
    <source>
        <dbReference type="ARBA" id="ARBA00022553"/>
    </source>
</evidence>
<dbReference type="OrthoDB" id="9793321at2"/>
<evidence type="ECO:0000256" key="5">
    <source>
        <dbReference type="ARBA" id="ARBA00023163"/>
    </source>
</evidence>
<organism evidence="10 11">
    <name type="scientific">Vulgatibacter incomptus</name>
    <dbReference type="NCBI Taxonomy" id="1391653"/>
    <lineage>
        <taxon>Bacteria</taxon>
        <taxon>Pseudomonadati</taxon>
        <taxon>Myxococcota</taxon>
        <taxon>Myxococcia</taxon>
        <taxon>Myxococcales</taxon>
        <taxon>Cystobacterineae</taxon>
        <taxon>Vulgatibacteraceae</taxon>
        <taxon>Vulgatibacter</taxon>
    </lineage>
</organism>
<keyword evidence="2" id="KW-0902">Two-component regulatory system</keyword>
<sequence>MSRILIVEDDPSILYGLKHNLSYEGYEVLTARDGEEGLAMALEHAPDVVILDVMLPGKNGFEILRELRARSQAGVVMLSAKDAETDKVLGLDLGADDYVAKPFGLPELLARLKAVLRRRSGAQGSRELRFGEVAIHPDSQTVTRGGVPVELTPQEYRLLTFLFAREGKALSRNAILDGAWGVGYDGTTRTVDNFVRSLRVKLEADPEAPRHFLTIRGFGYRFER</sequence>
<evidence type="ECO:0000256" key="6">
    <source>
        <dbReference type="PROSITE-ProRule" id="PRU00169"/>
    </source>
</evidence>
<keyword evidence="4 7" id="KW-0238">DNA-binding</keyword>
<dbReference type="AlphaFoldDB" id="A0A0K1P9E3"/>
<dbReference type="CDD" id="cd00383">
    <property type="entry name" value="trans_reg_C"/>
    <property type="match status" value="1"/>
</dbReference>
<feature type="domain" description="OmpR/PhoB-type" evidence="9">
    <location>
        <begin position="125"/>
        <end position="224"/>
    </location>
</feature>
<dbReference type="GO" id="GO:0005829">
    <property type="term" value="C:cytosol"/>
    <property type="evidence" value="ECO:0007669"/>
    <property type="project" value="TreeGrafter"/>
</dbReference>
<dbReference type="STRING" id="1391653.AKJ08_0545"/>
<accession>A0A0K1P9E3</accession>
<proteinExistence type="predicted"/>
<dbReference type="Gene3D" id="6.10.250.690">
    <property type="match status" value="1"/>
</dbReference>
<feature type="modified residue" description="4-aspartylphosphate" evidence="6">
    <location>
        <position position="52"/>
    </location>
</feature>
<evidence type="ECO:0000256" key="2">
    <source>
        <dbReference type="ARBA" id="ARBA00023012"/>
    </source>
</evidence>
<reference evidence="10 11" key="1">
    <citation type="submission" date="2015-08" db="EMBL/GenBank/DDBJ databases">
        <authorList>
            <person name="Babu N.S."/>
            <person name="Beckwith C.J."/>
            <person name="Beseler K.G."/>
            <person name="Brison A."/>
            <person name="Carone J.V."/>
            <person name="Caskin T.P."/>
            <person name="Diamond M."/>
            <person name="Durham M.E."/>
            <person name="Foxe J.M."/>
            <person name="Go M."/>
            <person name="Henderson B.A."/>
            <person name="Jones I.B."/>
            <person name="McGettigan J.A."/>
            <person name="Micheletti S.J."/>
            <person name="Nasrallah M.E."/>
            <person name="Ortiz D."/>
            <person name="Piller C.R."/>
            <person name="Privatt S.R."/>
            <person name="Schneider S.L."/>
            <person name="Sharp S."/>
            <person name="Smith T.C."/>
            <person name="Stanton J.D."/>
            <person name="Ullery H.E."/>
            <person name="Wilson R.J."/>
            <person name="Serrano M.G."/>
            <person name="Buck G."/>
            <person name="Lee V."/>
            <person name="Wang Y."/>
            <person name="Carvalho R."/>
            <person name="Voegtly L."/>
            <person name="Shi R."/>
            <person name="Duckworth R."/>
            <person name="Johnson A."/>
            <person name="Loviza R."/>
            <person name="Walstead R."/>
            <person name="Shah Z."/>
            <person name="Kiflezghi M."/>
            <person name="Wade K."/>
            <person name="Ball S.L."/>
            <person name="Bradley K.W."/>
            <person name="Asai D.J."/>
            <person name="Bowman C.A."/>
            <person name="Russell D.A."/>
            <person name="Pope W.H."/>
            <person name="Jacobs-Sera D."/>
            <person name="Hendrix R.W."/>
            <person name="Hatfull G.F."/>
        </authorList>
    </citation>
    <scope>NUCLEOTIDE SEQUENCE [LARGE SCALE GENOMIC DNA]</scope>
    <source>
        <strain evidence="10 11">DSM 27710</strain>
    </source>
</reference>
<dbReference type="PROSITE" id="PS51755">
    <property type="entry name" value="OMPR_PHOB"/>
    <property type="match status" value="1"/>
</dbReference>
<dbReference type="InterPro" id="IPR036388">
    <property type="entry name" value="WH-like_DNA-bd_sf"/>
</dbReference>
<dbReference type="SMART" id="SM00862">
    <property type="entry name" value="Trans_reg_C"/>
    <property type="match status" value="1"/>
</dbReference>
<evidence type="ECO:0000259" key="9">
    <source>
        <dbReference type="PROSITE" id="PS51755"/>
    </source>
</evidence>
<dbReference type="InterPro" id="IPR001789">
    <property type="entry name" value="Sig_transdc_resp-reg_receiver"/>
</dbReference>
<evidence type="ECO:0000259" key="8">
    <source>
        <dbReference type="PROSITE" id="PS50110"/>
    </source>
</evidence>
<dbReference type="GO" id="GO:0000156">
    <property type="term" value="F:phosphorelay response regulator activity"/>
    <property type="evidence" value="ECO:0007669"/>
    <property type="project" value="TreeGrafter"/>
</dbReference>
<dbReference type="Pfam" id="PF00486">
    <property type="entry name" value="Trans_reg_C"/>
    <property type="match status" value="1"/>
</dbReference>
<dbReference type="InterPro" id="IPR011006">
    <property type="entry name" value="CheY-like_superfamily"/>
</dbReference>
<dbReference type="SMART" id="SM00448">
    <property type="entry name" value="REC"/>
    <property type="match status" value="1"/>
</dbReference>
<keyword evidence="11" id="KW-1185">Reference proteome</keyword>
<keyword evidence="3" id="KW-0805">Transcription regulation</keyword>
<dbReference type="PATRIC" id="fig|1391653.3.peg.562"/>
<keyword evidence="1 6" id="KW-0597">Phosphoprotein</keyword>
<dbReference type="PROSITE" id="PS50110">
    <property type="entry name" value="RESPONSE_REGULATORY"/>
    <property type="match status" value="1"/>
</dbReference>
<dbReference type="Pfam" id="PF00072">
    <property type="entry name" value="Response_reg"/>
    <property type="match status" value="1"/>
</dbReference>